<dbReference type="PANTHER" id="PTHR13794">
    <property type="entry name" value="ENOLASE SUPERFAMILY, MANDELATE RACEMASE"/>
    <property type="match status" value="1"/>
</dbReference>
<dbReference type="GO" id="GO:0009063">
    <property type="term" value="P:amino acid catabolic process"/>
    <property type="evidence" value="ECO:0007669"/>
    <property type="project" value="InterPro"/>
</dbReference>
<feature type="domain" description="Mandelate racemase/muconate lactonizing enzyme C-terminal" evidence="4">
    <location>
        <begin position="175"/>
        <end position="266"/>
    </location>
</feature>
<keyword evidence="2" id="KW-0479">Metal-binding</keyword>
<evidence type="ECO:0000256" key="3">
    <source>
        <dbReference type="ARBA" id="ARBA00022842"/>
    </source>
</evidence>
<dbReference type="CDD" id="cd03316">
    <property type="entry name" value="MR_like"/>
    <property type="match status" value="1"/>
</dbReference>
<comment type="caution">
    <text evidence="5">The sequence shown here is derived from an EMBL/GenBank/DDBJ whole genome shotgun (WGS) entry which is preliminary data.</text>
</comment>
<dbReference type="SMART" id="SM00922">
    <property type="entry name" value="MR_MLE"/>
    <property type="match status" value="1"/>
</dbReference>
<name>A0A5C6DTD8_9BACT</name>
<dbReference type="InterPro" id="IPR029065">
    <property type="entry name" value="Enolase_C-like"/>
</dbReference>
<dbReference type="InterPro" id="IPR029017">
    <property type="entry name" value="Enolase-like_N"/>
</dbReference>
<organism evidence="5 6">
    <name type="scientific">Novipirellula artificiosorum</name>
    <dbReference type="NCBI Taxonomy" id="2528016"/>
    <lineage>
        <taxon>Bacteria</taxon>
        <taxon>Pseudomonadati</taxon>
        <taxon>Planctomycetota</taxon>
        <taxon>Planctomycetia</taxon>
        <taxon>Pirellulales</taxon>
        <taxon>Pirellulaceae</taxon>
        <taxon>Novipirellula</taxon>
    </lineage>
</organism>
<dbReference type="Gene3D" id="3.30.390.10">
    <property type="entry name" value="Enolase-like, N-terminal domain"/>
    <property type="match status" value="1"/>
</dbReference>
<reference evidence="5 6" key="1">
    <citation type="submission" date="2019-02" db="EMBL/GenBank/DDBJ databases">
        <title>Deep-cultivation of Planctomycetes and their phenomic and genomic characterization uncovers novel biology.</title>
        <authorList>
            <person name="Wiegand S."/>
            <person name="Jogler M."/>
            <person name="Boedeker C."/>
            <person name="Pinto D."/>
            <person name="Vollmers J."/>
            <person name="Rivas-Marin E."/>
            <person name="Kohn T."/>
            <person name="Peeters S.H."/>
            <person name="Heuer A."/>
            <person name="Rast P."/>
            <person name="Oberbeckmann S."/>
            <person name="Bunk B."/>
            <person name="Jeske O."/>
            <person name="Meyerdierks A."/>
            <person name="Storesund J.E."/>
            <person name="Kallscheuer N."/>
            <person name="Luecker S."/>
            <person name="Lage O.M."/>
            <person name="Pohl T."/>
            <person name="Merkel B.J."/>
            <person name="Hornburger P."/>
            <person name="Mueller R.-W."/>
            <person name="Bruemmer F."/>
            <person name="Labrenz M."/>
            <person name="Spormann A.M."/>
            <person name="Op Den Camp H."/>
            <person name="Overmann J."/>
            <person name="Amann R."/>
            <person name="Jetten M.S.M."/>
            <person name="Mascher T."/>
            <person name="Medema M.H."/>
            <person name="Devos D.P."/>
            <person name="Kaster A.-K."/>
            <person name="Ovreas L."/>
            <person name="Rohde M."/>
            <person name="Galperin M.Y."/>
            <person name="Jogler C."/>
        </authorList>
    </citation>
    <scope>NUCLEOTIDE SEQUENCE [LARGE SCALE GENOMIC DNA]</scope>
    <source>
        <strain evidence="5 6">Poly41</strain>
    </source>
</reference>
<keyword evidence="3" id="KW-0460">Magnesium</keyword>
<comment type="cofactor">
    <cofactor evidence="1">
        <name>Mg(2+)</name>
        <dbReference type="ChEBI" id="CHEBI:18420"/>
    </cofactor>
</comment>
<dbReference type="Pfam" id="PF13378">
    <property type="entry name" value="MR_MLE_C"/>
    <property type="match status" value="1"/>
</dbReference>
<dbReference type="AlphaFoldDB" id="A0A5C6DTD8"/>
<evidence type="ECO:0000256" key="2">
    <source>
        <dbReference type="ARBA" id="ARBA00022723"/>
    </source>
</evidence>
<dbReference type="Gene3D" id="3.20.20.120">
    <property type="entry name" value="Enolase-like C-terminal domain"/>
    <property type="match status" value="1"/>
</dbReference>
<proteinExistence type="predicted"/>
<keyword evidence="5" id="KW-0456">Lyase</keyword>
<dbReference type="Proteomes" id="UP000319143">
    <property type="component" value="Unassembled WGS sequence"/>
</dbReference>
<dbReference type="InterPro" id="IPR013341">
    <property type="entry name" value="Mandelate_racemase_N_dom"/>
</dbReference>
<accession>A0A5C6DTD8</accession>
<evidence type="ECO:0000256" key="1">
    <source>
        <dbReference type="ARBA" id="ARBA00001946"/>
    </source>
</evidence>
<dbReference type="SUPFAM" id="SSF51604">
    <property type="entry name" value="Enolase C-terminal domain-like"/>
    <property type="match status" value="1"/>
</dbReference>
<dbReference type="GO" id="GO:0000287">
    <property type="term" value="F:magnesium ion binding"/>
    <property type="evidence" value="ECO:0007669"/>
    <property type="project" value="TreeGrafter"/>
</dbReference>
<evidence type="ECO:0000259" key="4">
    <source>
        <dbReference type="SMART" id="SM00922"/>
    </source>
</evidence>
<dbReference type="InterPro" id="IPR036849">
    <property type="entry name" value="Enolase-like_C_sf"/>
</dbReference>
<dbReference type="SFLD" id="SFLDS00001">
    <property type="entry name" value="Enolase"/>
    <property type="match status" value="1"/>
</dbReference>
<dbReference type="EC" id="4.2.1.6" evidence="5"/>
<dbReference type="GO" id="GO:0016052">
    <property type="term" value="P:carbohydrate catabolic process"/>
    <property type="evidence" value="ECO:0007669"/>
    <property type="project" value="TreeGrafter"/>
</dbReference>
<sequence>MASFLVIYVQPNKGRNFRGTTIKQKGSEIVKITDIKLHVLGRETEALVTSLDGLFEDTGPAGKIQYSLVRILTDTDIEGHYIVWSEVATGRPHALAEVLRHFKPHLIGQDPLNRERIWQTLGAFWYGQKGPALAAVDIALWDIAGKAASMPIYKLLGGYRDKVRAYASGNVQHDQDEVIRIGLKMKELGFTALKLHPIPIQLCGRLREEVGDDMDLIYDAVFAHTRHEAIKVGRELERLNYFWYEAPLPPDDVDGYAYLSQRLDIPLTVELLHKNQFAEYVRRNAVAYLRTLSGIQGGITEMLKVAHLCESFGMNFEPHAYGGTMYQVANLHVILAIKNCALFEFPIHHGEVGCWDVGTTDVLRIDSEGYVHGPTKPGLGIDIDWDQVKAGQELKI</sequence>
<gene>
    <name evidence="5" type="primary">dgoD_1</name>
    <name evidence="5" type="ORF">Poly41_27620</name>
</gene>
<dbReference type="PANTHER" id="PTHR13794:SF58">
    <property type="entry name" value="MITOCHONDRIAL ENOLASE SUPERFAMILY MEMBER 1"/>
    <property type="match status" value="1"/>
</dbReference>
<evidence type="ECO:0000313" key="5">
    <source>
        <dbReference type="EMBL" id="TWU38286.1"/>
    </source>
</evidence>
<dbReference type="EMBL" id="SJPV01000004">
    <property type="protein sequence ID" value="TWU38286.1"/>
    <property type="molecule type" value="Genomic_DNA"/>
</dbReference>
<dbReference type="InterPro" id="IPR013342">
    <property type="entry name" value="Mandelate_racemase_C"/>
</dbReference>
<evidence type="ECO:0000313" key="6">
    <source>
        <dbReference type="Proteomes" id="UP000319143"/>
    </source>
</evidence>
<dbReference type="PROSITE" id="PS00908">
    <property type="entry name" value="MR_MLE_1"/>
    <property type="match status" value="1"/>
</dbReference>
<keyword evidence="6" id="KW-1185">Reference proteome</keyword>
<protein>
    <submittedName>
        <fullName evidence="5">D-galactonate dehydratase</fullName>
        <ecNumber evidence="5">4.2.1.6</ecNumber>
    </submittedName>
</protein>
<dbReference type="GO" id="GO:0008869">
    <property type="term" value="F:galactonate dehydratase activity"/>
    <property type="evidence" value="ECO:0007669"/>
    <property type="project" value="UniProtKB-EC"/>
</dbReference>
<dbReference type="InterPro" id="IPR018110">
    <property type="entry name" value="Mandel_Rmase/mucon_lact_enz_CS"/>
</dbReference>
<dbReference type="SUPFAM" id="SSF54826">
    <property type="entry name" value="Enolase N-terminal domain-like"/>
    <property type="match status" value="1"/>
</dbReference>
<dbReference type="Pfam" id="PF02746">
    <property type="entry name" value="MR_MLE_N"/>
    <property type="match status" value="1"/>
</dbReference>
<dbReference type="InterPro" id="IPR046945">
    <property type="entry name" value="RHMD-like"/>
</dbReference>